<feature type="chain" id="PRO_5043029594" evidence="2">
    <location>
        <begin position="17"/>
        <end position="134"/>
    </location>
</feature>
<evidence type="ECO:0000256" key="1">
    <source>
        <dbReference type="SAM" id="MobiDB-lite"/>
    </source>
</evidence>
<feature type="compositionally biased region" description="Basic and acidic residues" evidence="1">
    <location>
        <begin position="57"/>
        <end position="69"/>
    </location>
</feature>
<name>A0AAN9L959_CANGL</name>
<sequence>MLITLGVFILVKNTICYFEGEVPINQMQPNRKLGPFVPSRGFMEAILSPTRIGKKALKDSQHHSSKSEDSVIQPKLGRMSITNGPQDIFLYNKPSLDNTLPNIRISSPAINLWVTATNPIVFCSNNFSLERASG</sequence>
<keyword evidence="4" id="KW-1185">Reference proteome</keyword>
<comment type="caution">
    <text evidence="3">The sequence shown here is derived from an EMBL/GenBank/DDBJ whole genome shotgun (WGS) entry which is preliminary data.</text>
</comment>
<reference evidence="3 4" key="1">
    <citation type="submission" date="2024-01" db="EMBL/GenBank/DDBJ databases">
        <title>The genomes of 5 underutilized Papilionoideae crops provide insights into root nodulation and disease resistanc.</title>
        <authorList>
            <person name="Jiang F."/>
        </authorList>
    </citation>
    <scope>NUCLEOTIDE SEQUENCE [LARGE SCALE GENOMIC DNA]</scope>
    <source>
        <strain evidence="3">LVBAO_FW01</strain>
        <tissue evidence="3">Leaves</tissue>
    </source>
</reference>
<dbReference type="EMBL" id="JAYMYQ010000005">
    <property type="protein sequence ID" value="KAK7329994.1"/>
    <property type="molecule type" value="Genomic_DNA"/>
</dbReference>
<feature type="region of interest" description="Disordered" evidence="1">
    <location>
        <begin position="57"/>
        <end position="78"/>
    </location>
</feature>
<proteinExistence type="predicted"/>
<evidence type="ECO:0000313" key="3">
    <source>
        <dbReference type="EMBL" id="KAK7329994.1"/>
    </source>
</evidence>
<organism evidence="3 4">
    <name type="scientific">Canavalia gladiata</name>
    <name type="common">Sword bean</name>
    <name type="synonym">Dolichos gladiatus</name>
    <dbReference type="NCBI Taxonomy" id="3824"/>
    <lineage>
        <taxon>Eukaryota</taxon>
        <taxon>Viridiplantae</taxon>
        <taxon>Streptophyta</taxon>
        <taxon>Embryophyta</taxon>
        <taxon>Tracheophyta</taxon>
        <taxon>Spermatophyta</taxon>
        <taxon>Magnoliopsida</taxon>
        <taxon>eudicotyledons</taxon>
        <taxon>Gunneridae</taxon>
        <taxon>Pentapetalae</taxon>
        <taxon>rosids</taxon>
        <taxon>fabids</taxon>
        <taxon>Fabales</taxon>
        <taxon>Fabaceae</taxon>
        <taxon>Papilionoideae</taxon>
        <taxon>50 kb inversion clade</taxon>
        <taxon>NPAAA clade</taxon>
        <taxon>indigoferoid/millettioid clade</taxon>
        <taxon>Phaseoleae</taxon>
        <taxon>Canavalia</taxon>
    </lineage>
</organism>
<accession>A0AAN9L959</accession>
<feature type="signal peptide" evidence="2">
    <location>
        <begin position="1"/>
        <end position="16"/>
    </location>
</feature>
<evidence type="ECO:0000313" key="4">
    <source>
        <dbReference type="Proteomes" id="UP001367508"/>
    </source>
</evidence>
<gene>
    <name evidence="3" type="ORF">VNO77_24178</name>
</gene>
<evidence type="ECO:0000256" key="2">
    <source>
        <dbReference type="SAM" id="SignalP"/>
    </source>
</evidence>
<dbReference type="AlphaFoldDB" id="A0AAN9L959"/>
<dbReference type="Proteomes" id="UP001367508">
    <property type="component" value="Unassembled WGS sequence"/>
</dbReference>
<protein>
    <submittedName>
        <fullName evidence="3">Uncharacterized protein</fullName>
    </submittedName>
</protein>
<keyword evidence="2" id="KW-0732">Signal</keyword>